<name>A0A315EKR1_9BURK</name>
<evidence type="ECO:0000256" key="2">
    <source>
        <dbReference type="ARBA" id="ARBA00022692"/>
    </source>
</evidence>
<protein>
    <recommendedName>
        <fullName evidence="8">Etoposide-induced protein 2.4 (EI24)</fullName>
    </recommendedName>
</protein>
<keyword evidence="2 5" id="KW-0812">Transmembrane</keyword>
<evidence type="ECO:0000256" key="5">
    <source>
        <dbReference type="SAM" id="Phobius"/>
    </source>
</evidence>
<feature type="transmembrane region" description="Helical" evidence="5">
    <location>
        <begin position="160"/>
        <end position="177"/>
    </location>
</feature>
<reference evidence="6 7" key="1">
    <citation type="submission" date="2017-04" db="EMBL/GenBank/DDBJ databases">
        <title>Unexpected and diverse lifestyles within the genus Limnohabitans.</title>
        <authorList>
            <person name="Kasalicky V."/>
            <person name="Mehrshad M."/>
            <person name="Andrei S.-A."/>
            <person name="Salcher M."/>
            <person name="Kratochvilova H."/>
            <person name="Simek K."/>
            <person name="Ghai R."/>
        </authorList>
    </citation>
    <scope>NUCLEOTIDE SEQUENCE [LARGE SCALE GENOMIC DNA]</scope>
    <source>
        <strain evidence="6 7">MWH-C5</strain>
    </source>
</reference>
<evidence type="ECO:0000256" key="3">
    <source>
        <dbReference type="ARBA" id="ARBA00022989"/>
    </source>
</evidence>
<proteinExistence type="predicted"/>
<evidence type="ECO:0000313" key="7">
    <source>
        <dbReference type="Proteomes" id="UP000251341"/>
    </source>
</evidence>
<keyword evidence="3 5" id="KW-1133">Transmembrane helix</keyword>
<evidence type="ECO:0008006" key="8">
    <source>
        <dbReference type="Google" id="ProtNLM"/>
    </source>
</evidence>
<organism evidence="6 7">
    <name type="scientific">Limnohabitans curvus</name>
    <dbReference type="NCBI Taxonomy" id="323423"/>
    <lineage>
        <taxon>Bacteria</taxon>
        <taxon>Pseudomonadati</taxon>
        <taxon>Pseudomonadota</taxon>
        <taxon>Betaproteobacteria</taxon>
        <taxon>Burkholderiales</taxon>
        <taxon>Comamonadaceae</taxon>
        <taxon>Limnohabitans</taxon>
    </lineage>
</organism>
<evidence type="ECO:0000256" key="1">
    <source>
        <dbReference type="ARBA" id="ARBA00004141"/>
    </source>
</evidence>
<sequence length="293" mass="32457">MRLFLDSFWRALAYCLMPRVITLSLLPLAMLLVLSVSWGYFYWAPTQEWVREMLASWQVLQSMMDWLQDNGAGELQAVMVPLVVIFAITPALVVVSLLAVSLMMTPALVNLVVHRRFEHLALKHGGTNLTSLAWTLGSTVIALLAMLISLPLWVVPPLMFIVPPLIWGWLSYRIMVYDALMSHASRDERLALGRKHRVWLLLIGVLTGYMGALPSLVWASGALFAAAFLVLIPLAIWIYALVFAFTSLWFAHYSLGALEALRAESDTVVMGASVPLPTVASADDSHTPQLPSA</sequence>
<dbReference type="AlphaFoldDB" id="A0A315EKR1"/>
<keyword evidence="7" id="KW-1185">Reference proteome</keyword>
<dbReference type="EMBL" id="NESP01000001">
    <property type="protein sequence ID" value="PUE58493.1"/>
    <property type="molecule type" value="Genomic_DNA"/>
</dbReference>
<keyword evidence="4 5" id="KW-0472">Membrane</keyword>
<dbReference type="InterPro" id="IPR059112">
    <property type="entry name" value="CysZ/EI24"/>
</dbReference>
<feature type="transmembrane region" description="Helical" evidence="5">
    <location>
        <begin position="198"/>
        <end position="218"/>
    </location>
</feature>
<accession>A0A315EKR1</accession>
<comment type="subcellular location">
    <subcellularLocation>
        <location evidence="1">Membrane</location>
        <topology evidence="1">Multi-pass membrane protein</topology>
    </subcellularLocation>
</comment>
<evidence type="ECO:0000313" key="6">
    <source>
        <dbReference type="EMBL" id="PUE58493.1"/>
    </source>
</evidence>
<dbReference type="Proteomes" id="UP000251341">
    <property type="component" value="Unassembled WGS sequence"/>
</dbReference>
<feature type="transmembrane region" description="Helical" evidence="5">
    <location>
        <begin position="78"/>
        <end position="111"/>
    </location>
</feature>
<evidence type="ECO:0000256" key="4">
    <source>
        <dbReference type="ARBA" id="ARBA00023136"/>
    </source>
</evidence>
<feature type="transmembrane region" description="Helical" evidence="5">
    <location>
        <begin position="20"/>
        <end position="43"/>
    </location>
</feature>
<feature type="transmembrane region" description="Helical" evidence="5">
    <location>
        <begin position="132"/>
        <end position="154"/>
    </location>
</feature>
<comment type="caution">
    <text evidence="6">The sequence shown here is derived from an EMBL/GenBank/DDBJ whole genome shotgun (WGS) entry which is preliminary data.</text>
</comment>
<feature type="transmembrane region" description="Helical" evidence="5">
    <location>
        <begin position="224"/>
        <end position="251"/>
    </location>
</feature>
<dbReference type="Pfam" id="PF07264">
    <property type="entry name" value="EI24"/>
    <property type="match status" value="1"/>
</dbReference>
<gene>
    <name evidence="6" type="ORF">B9Z44_02090</name>
</gene>